<dbReference type="AlphaFoldDB" id="A0A1F7W8S0"/>
<organism evidence="2 3">
    <name type="scientific">Candidatus Uhrbacteria bacterium RIFOXYB2_FULL_57_15</name>
    <dbReference type="NCBI Taxonomy" id="1802422"/>
    <lineage>
        <taxon>Bacteria</taxon>
        <taxon>Candidatus Uhriibacteriota</taxon>
    </lineage>
</organism>
<name>A0A1F7W8S0_9BACT</name>
<proteinExistence type="predicted"/>
<dbReference type="InterPro" id="IPR006860">
    <property type="entry name" value="FecR"/>
</dbReference>
<evidence type="ECO:0000313" key="2">
    <source>
        <dbReference type="EMBL" id="OGL98484.1"/>
    </source>
</evidence>
<dbReference type="EMBL" id="MGFE01000020">
    <property type="protein sequence ID" value="OGL98484.1"/>
    <property type="molecule type" value="Genomic_DNA"/>
</dbReference>
<comment type="caution">
    <text evidence="2">The sequence shown here is derived from an EMBL/GenBank/DDBJ whole genome shotgun (WGS) entry which is preliminary data.</text>
</comment>
<dbReference type="Pfam" id="PF04773">
    <property type="entry name" value="FecR"/>
    <property type="match status" value="1"/>
</dbReference>
<accession>A0A1F7W8S0</accession>
<protein>
    <recommendedName>
        <fullName evidence="1">FecR protein domain-containing protein</fullName>
    </recommendedName>
</protein>
<evidence type="ECO:0000313" key="3">
    <source>
        <dbReference type="Proteomes" id="UP000176501"/>
    </source>
</evidence>
<gene>
    <name evidence="2" type="ORF">A2304_02215</name>
</gene>
<reference evidence="2 3" key="1">
    <citation type="journal article" date="2016" name="Nat. Commun.">
        <title>Thousands of microbial genomes shed light on interconnected biogeochemical processes in an aquifer system.</title>
        <authorList>
            <person name="Anantharaman K."/>
            <person name="Brown C.T."/>
            <person name="Hug L.A."/>
            <person name="Sharon I."/>
            <person name="Castelle C.J."/>
            <person name="Probst A.J."/>
            <person name="Thomas B.C."/>
            <person name="Singh A."/>
            <person name="Wilkins M.J."/>
            <person name="Karaoz U."/>
            <person name="Brodie E.L."/>
            <person name="Williams K.H."/>
            <person name="Hubbard S.S."/>
            <person name="Banfield J.F."/>
        </authorList>
    </citation>
    <scope>NUCLEOTIDE SEQUENCE [LARGE SCALE GENOMIC DNA]</scope>
</reference>
<dbReference type="Gene3D" id="2.60.120.1440">
    <property type="match status" value="1"/>
</dbReference>
<feature type="domain" description="FecR protein" evidence="1">
    <location>
        <begin position="75"/>
        <end position="136"/>
    </location>
</feature>
<dbReference type="Proteomes" id="UP000176501">
    <property type="component" value="Unassembled WGS sequence"/>
</dbReference>
<evidence type="ECO:0000259" key="1">
    <source>
        <dbReference type="Pfam" id="PF04773"/>
    </source>
</evidence>
<sequence length="197" mass="21517">MKYAPIAIFSVLLASLLIGQRFGFVWAGGSGYDPETGAYDASGTYYDRGETVSTAEQDRTYLRVGTPGDIAMLAELWLDHDTEIILDQTNSKRVTVRIIRGRVFAVAHDAQHPFTITTNAVQSTIFGGSLSVVNYDFRETVSVIPINTTALVLVKNAEVFETEKPVDIHETSPVSILDTTFDPSSGAAADFYAWAIE</sequence>